<proteinExistence type="predicted"/>
<evidence type="ECO:0000313" key="1">
    <source>
        <dbReference type="EMBL" id="DAF91984.1"/>
    </source>
</evidence>
<accession>A0A8S5UBY5</accession>
<reference evidence="1" key="1">
    <citation type="journal article" date="2021" name="Proc. Natl. Acad. Sci. U.S.A.">
        <title>A Catalog of Tens of Thousands of Viruses from Human Metagenomes Reveals Hidden Associations with Chronic Diseases.</title>
        <authorList>
            <person name="Tisza M.J."/>
            <person name="Buck C.B."/>
        </authorList>
    </citation>
    <scope>NUCLEOTIDE SEQUENCE</scope>
    <source>
        <strain evidence="1">CtZkC8</strain>
    </source>
</reference>
<name>A0A8S5UBY5_9CAUD</name>
<dbReference type="EMBL" id="BK016062">
    <property type="protein sequence ID" value="DAF91984.1"/>
    <property type="molecule type" value="Genomic_DNA"/>
</dbReference>
<protein>
    <submittedName>
        <fullName evidence="1">Uncharacterized protein</fullName>
    </submittedName>
</protein>
<sequence>MLYKYYGVYYLNTPSTLAGSSWIHETRVFFVFLLNL</sequence>
<organism evidence="1">
    <name type="scientific">Podoviridae sp. ctZkC8</name>
    <dbReference type="NCBI Taxonomy" id="2825259"/>
    <lineage>
        <taxon>Viruses</taxon>
        <taxon>Duplodnaviria</taxon>
        <taxon>Heunggongvirae</taxon>
        <taxon>Uroviricota</taxon>
        <taxon>Caudoviricetes</taxon>
    </lineage>
</organism>